<evidence type="ECO:0000256" key="1">
    <source>
        <dbReference type="SAM" id="MobiDB-lite"/>
    </source>
</evidence>
<dbReference type="KEGG" id="acoa:RB602_04850"/>
<name>A0AA97I1H7_9SPHN</name>
<proteinExistence type="predicted"/>
<protein>
    <submittedName>
        <fullName evidence="2">Uncharacterized protein</fullName>
    </submittedName>
</protein>
<dbReference type="Proteomes" id="UP001302429">
    <property type="component" value="Chromosome"/>
</dbReference>
<sequence>MLAAATALDRSVARLRLALQAEDIGDVRDMHAEVRRQFTALREQPEWLSSDRYGVQLRLLVKSLSEADRVLAHANDINDSTTAHESVVHWPSPEPEPVNDDRSTASMLTTRTKALEDIRRKMQAFRVAHLDGDTETQ</sequence>
<keyword evidence="3" id="KW-1185">Reference proteome</keyword>
<feature type="region of interest" description="Disordered" evidence="1">
    <location>
        <begin position="81"/>
        <end position="105"/>
    </location>
</feature>
<evidence type="ECO:0000313" key="2">
    <source>
        <dbReference type="EMBL" id="WOE76052.1"/>
    </source>
</evidence>
<gene>
    <name evidence="2" type="ORF">RB602_04850</name>
</gene>
<organism evidence="2 3">
    <name type="scientific">Alterisphingorhabdus coralli</name>
    <dbReference type="NCBI Taxonomy" id="3071408"/>
    <lineage>
        <taxon>Bacteria</taxon>
        <taxon>Pseudomonadati</taxon>
        <taxon>Pseudomonadota</taxon>
        <taxon>Alphaproteobacteria</taxon>
        <taxon>Sphingomonadales</taxon>
        <taxon>Sphingomonadaceae</taxon>
        <taxon>Alterisphingorhabdus (ex Yan et al. 2024)</taxon>
    </lineage>
</organism>
<dbReference type="AlphaFoldDB" id="A0AA97I1H7"/>
<reference evidence="2 3" key="1">
    <citation type="submission" date="2023-10" db="EMBL/GenBank/DDBJ databases">
        <title>Complete genome sequence of a Sphingomonadaceae bacterium.</title>
        <authorList>
            <person name="Yan C."/>
        </authorList>
    </citation>
    <scope>NUCLEOTIDE SEQUENCE [LARGE SCALE GENOMIC DNA]</scope>
    <source>
        <strain evidence="2 3">SCSIO 66989</strain>
    </source>
</reference>
<dbReference type="RefSeq" id="WP_317083476.1">
    <property type="nucleotide sequence ID" value="NZ_CP136594.1"/>
</dbReference>
<evidence type="ECO:0000313" key="3">
    <source>
        <dbReference type="Proteomes" id="UP001302429"/>
    </source>
</evidence>
<dbReference type="EMBL" id="CP136594">
    <property type="protein sequence ID" value="WOE76052.1"/>
    <property type="molecule type" value="Genomic_DNA"/>
</dbReference>
<accession>A0AA97I1H7</accession>